<sequence>MQRLMMIAALSLIAGQVQAQTDTEKGSATFEAHCSACHNQGGIGTPGLAPPLNRPKFWQGLGKSAPDYITHVVSHGLNLKLKVNGQTYMGMFMPPVTSGSDEELAAAATWVLQSLGEMDYSVSAEDIKSAAAQEISKQDLAEMRKPGAEAEQ</sequence>
<keyword evidence="5" id="KW-0732">Signal</keyword>
<dbReference type="Proteomes" id="UP000027725">
    <property type="component" value="Unassembled WGS sequence"/>
</dbReference>
<dbReference type="InterPro" id="IPR036909">
    <property type="entry name" value="Cyt_c-like_dom_sf"/>
</dbReference>
<dbReference type="InterPro" id="IPR051459">
    <property type="entry name" value="Cytochrome_c-type_DH"/>
</dbReference>
<feature type="domain" description="Cytochrome c" evidence="6">
    <location>
        <begin position="21"/>
        <end position="115"/>
    </location>
</feature>
<dbReference type="EMBL" id="JHEH01000009">
    <property type="protein sequence ID" value="KEP69957.1"/>
    <property type="molecule type" value="Genomic_DNA"/>
</dbReference>
<evidence type="ECO:0000259" key="6">
    <source>
        <dbReference type="PROSITE" id="PS51007"/>
    </source>
</evidence>
<protein>
    <submittedName>
        <fullName evidence="7">Cytochrome C</fullName>
    </submittedName>
</protein>
<dbReference type="GO" id="GO:0020037">
    <property type="term" value="F:heme binding"/>
    <property type="evidence" value="ECO:0007669"/>
    <property type="project" value="InterPro"/>
</dbReference>
<evidence type="ECO:0000256" key="4">
    <source>
        <dbReference type="PROSITE-ProRule" id="PRU00433"/>
    </source>
</evidence>
<keyword evidence="1 4" id="KW-0349">Heme</keyword>
<keyword evidence="8" id="KW-1185">Reference proteome</keyword>
<organism evidence="7 8">
    <name type="scientific">Thioclava dalianensis</name>
    <dbReference type="NCBI Taxonomy" id="1185766"/>
    <lineage>
        <taxon>Bacteria</taxon>
        <taxon>Pseudomonadati</taxon>
        <taxon>Pseudomonadota</taxon>
        <taxon>Alphaproteobacteria</taxon>
        <taxon>Rhodobacterales</taxon>
        <taxon>Paracoccaceae</taxon>
        <taxon>Thioclava</taxon>
    </lineage>
</organism>
<evidence type="ECO:0000256" key="1">
    <source>
        <dbReference type="ARBA" id="ARBA00022617"/>
    </source>
</evidence>
<feature type="signal peptide" evidence="5">
    <location>
        <begin position="1"/>
        <end position="19"/>
    </location>
</feature>
<accession>A0A074U5N9</accession>
<dbReference type="SUPFAM" id="SSF46626">
    <property type="entry name" value="Cytochrome c"/>
    <property type="match status" value="1"/>
</dbReference>
<dbReference type="PROSITE" id="PS51007">
    <property type="entry name" value="CYTC"/>
    <property type="match status" value="1"/>
</dbReference>
<evidence type="ECO:0000313" key="7">
    <source>
        <dbReference type="EMBL" id="KEP69957.1"/>
    </source>
</evidence>
<keyword evidence="2 4" id="KW-0479">Metal-binding</keyword>
<dbReference type="Gene3D" id="1.10.760.10">
    <property type="entry name" value="Cytochrome c-like domain"/>
    <property type="match status" value="1"/>
</dbReference>
<evidence type="ECO:0000256" key="2">
    <source>
        <dbReference type="ARBA" id="ARBA00022723"/>
    </source>
</evidence>
<evidence type="ECO:0000256" key="3">
    <source>
        <dbReference type="ARBA" id="ARBA00023004"/>
    </source>
</evidence>
<name>A0A074U5N9_9RHOB</name>
<dbReference type="GO" id="GO:0009055">
    <property type="term" value="F:electron transfer activity"/>
    <property type="evidence" value="ECO:0007669"/>
    <property type="project" value="InterPro"/>
</dbReference>
<dbReference type="GO" id="GO:0046872">
    <property type="term" value="F:metal ion binding"/>
    <property type="evidence" value="ECO:0007669"/>
    <property type="project" value="UniProtKB-KW"/>
</dbReference>
<dbReference type="PANTHER" id="PTHR35008">
    <property type="entry name" value="BLL4482 PROTEIN-RELATED"/>
    <property type="match status" value="1"/>
</dbReference>
<feature type="chain" id="PRO_5001701795" evidence="5">
    <location>
        <begin position="20"/>
        <end position="152"/>
    </location>
</feature>
<dbReference type="Pfam" id="PF13442">
    <property type="entry name" value="Cytochrome_CBB3"/>
    <property type="match status" value="1"/>
</dbReference>
<dbReference type="RefSeq" id="WP_051693454.1">
    <property type="nucleotide sequence ID" value="NZ_FOVB01000002.1"/>
</dbReference>
<dbReference type="eggNOG" id="COG2010">
    <property type="taxonomic scope" value="Bacteria"/>
</dbReference>
<evidence type="ECO:0000256" key="5">
    <source>
        <dbReference type="SAM" id="SignalP"/>
    </source>
</evidence>
<dbReference type="OrthoDB" id="70223at2"/>
<comment type="caution">
    <text evidence="7">The sequence shown here is derived from an EMBL/GenBank/DDBJ whole genome shotgun (WGS) entry which is preliminary data.</text>
</comment>
<dbReference type="PANTHER" id="PTHR35008:SF8">
    <property type="entry name" value="ALCOHOL DEHYDROGENASE CYTOCHROME C SUBUNIT"/>
    <property type="match status" value="1"/>
</dbReference>
<dbReference type="AlphaFoldDB" id="A0A074U5N9"/>
<keyword evidence="3 4" id="KW-0408">Iron</keyword>
<proteinExistence type="predicted"/>
<dbReference type="InterPro" id="IPR009056">
    <property type="entry name" value="Cyt_c-like_dom"/>
</dbReference>
<dbReference type="STRING" id="1185766.SAMN05216224_102838"/>
<evidence type="ECO:0000313" key="8">
    <source>
        <dbReference type="Proteomes" id="UP000027725"/>
    </source>
</evidence>
<gene>
    <name evidence="7" type="ORF">DL1_20955</name>
</gene>
<reference evidence="7 8" key="1">
    <citation type="submission" date="2014-03" db="EMBL/GenBank/DDBJ databases">
        <title>The draft genome sequence of Thioclava dalianensis DLFJ1-1.</title>
        <authorList>
            <person name="Lai Q."/>
            <person name="Shao Z."/>
        </authorList>
    </citation>
    <scope>NUCLEOTIDE SEQUENCE [LARGE SCALE GENOMIC DNA]</scope>
    <source>
        <strain evidence="7 8">DLFJ1-1</strain>
    </source>
</reference>